<gene>
    <name evidence="2" type="ORF">H3H51_06630</name>
</gene>
<comment type="caution">
    <text evidence="2">The sequence shown here is derived from an EMBL/GenBank/DDBJ whole genome shotgun (WGS) entry which is preliminary data.</text>
</comment>
<organism evidence="2 3">
    <name type="scientific">Aquipseudomonas ullengensis</name>
    <dbReference type="NCBI Taxonomy" id="2759166"/>
    <lineage>
        <taxon>Bacteria</taxon>
        <taxon>Pseudomonadati</taxon>
        <taxon>Pseudomonadota</taxon>
        <taxon>Gammaproteobacteria</taxon>
        <taxon>Pseudomonadales</taxon>
        <taxon>Pseudomonadaceae</taxon>
        <taxon>Aquipseudomonas</taxon>
    </lineage>
</organism>
<evidence type="ECO:0000313" key="2">
    <source>
        <dbReference type="EMBL" id="MBB2494690.1"/>
    </source>
</evidence>
<keyword evidence="3" id="KW-1185">Reference proteome</keyword>
<dbReference type="Proteomes" id="UP000542720">
    <property type="component" value="Unassembled WGS sequence"/>
</dbReference>
<dbReference type="InterPro" id="IPR007138">
    <property type="entry name" value="ABM_dom"/>
</dbReference>
<dbReference type="EMBL" id="JACJUD010000002">
    <property type="protein sequence ID" value="MBB2494690.1"/>
    <property type="molecule type" value="Genomic_DNA"/>
</dbReference>
<evidence type="ECO:0000313" key="3">
    <source>
        <dbReference type="Proteomes" id="UP000542720"/>
    </source>
</evidence>
<dbReference type="RefSeq" id="WP_183088262.1">
    <property type="nucleotide sequence ID" value="NZ_JACJUD010000002.1"/>
</dbReference>
<dbReference type="Pfam" id="PF03992">
    <property type="entry name" value="ABM"/>
    <property type="match status" value="1"/>
</dbReference>
<dbReference type="InterPro" id="IPR011008">
    <property type="entry name" value="Dimeric_a/b-barrel"/>
</dbReference>
<sequence>MNDAIVSLASFQASAGHSEELGLRLGELLLRARLDATCLGCELLHDAQQPQCWQLRGQWCSEQALHSHLQLPHMQLLGGLVAGGLVQQMEMRVEPALAG</sequence>
<evidence type="ECO:0000259" key="1">
    <source>
        <dbReference type="Pfam" id="PF03992"/>
    </source>
</evidence>
<accession>A0A7W4LKC3</accession>
<dbReference type="Gene3D" id="3.30.70.100">
    <property type="match status" value="1"/>
</dbReference>
<proteinExistence type="predicted"/>
<dbReference type="GO" id="GO:0004497">
    <property type="term" value="F:monooxygenase activity"/>
    <property type="evidence" value="ECO:0007669"/>
    <property type="project" value="UniProtKB-KW"/>
</dbReference>
<keyword evidence="2" id="KW-0503">Monooxygenase</keyword>
<dbReference type="SUPFAM" id="SSF54909">
    <property type="entry name" value="Dimeric alpha+beta barrel"/>
    <property type="match status" value="1"/>
</dbReference>
<protein>
    <submittedName>
        <fullName evidence="2">Antibiotic biosynthesis monooxygenase</fullName>
    </submittedName>
</protein>
<feature type="domain" description="ABM" evidence="1">
    <location>
        <begin position="5"/>
        <end position="75"/>
    </location>
</feature>
<name>A0A7W4LKC3_9GAMM</name>
<dbReference type="AlphaFoldDB" id="A0A7W4LKC3"/>
<keyword evidence="2" id="KW-0560">Oxidoreductase</keyword>
<reference evidence="2 3" key="1">
    <citation type="submission" date="2020-08" db="EMBL/GenBank/DDBJ databases">
        <authorList>
            <person name="Kim C.M."/>
        </authorList>
    </citation>
    <scope>NUCLEOTIDE SEQUENCE [LARGE SCALE GENOMIC DNA]</scope>
    <source>
        <strain evidence="2 3">UL070</strain>
    </source>
</reference>